<dbReference type="STRING" id="1123404.SAMN02745784_00400"/>
<dbReference type="NCBIfam" id="NF009150">
    <property type="entry name" value="PRK12497.1-3"/>
    <property type="match status" value="1"/>
</dbReference>
<dbReference type="NCBIfam" id="TIGR00252">
    <property type="entry name" value="YraN family protein"/>
    <property type="match status" value="1"/>
</dbReference>
<dbReference type="InterPro" id="IPR011856">
    <property type="entry name" value="tRNA_endonuc-like_dom_sf"/>
</dbReference>
<dbReference type="Gene3D" id="3.40.1350.10">
    <property type="match status" value="1"/>
</dbReference>
<keyword evidence="3" id="KW-0255">Endonuclease</keyword>
<dbReference type="Proteomes" id="UP000184114">
    <property type="component" value="Unassembled WGS sequence"/>
</dbReference>
<accession>A0A1M4SML9</accession>
<proteinExistence type="inferred from homology"/>
<organism evidence="3 4">
    <name type="scientific">Tissierella praeacuta DSM 18095</name>
    <dbReference type="NCBI Taxonomy" id="1123404"/>
    <lineage>
        <taxon>Bacteria</taxon>
        <taxon>Bacillati</taxon>
        <taxon>Bacillota</taxon>
        <taxon>Tissierellia</taxon>
        <taxon>Tissierellales</taxon>
        <taxon>Tissierellaceae</taxon>
        <taxon>Tissierella</taxon>
    </lineage>
</organism>
<name>A0A1M4SML9_9FIRM</name>
<dbReference type="GeneID" id="90995090"/>
<dbReference type="EMBL" id="FQTY01000001">
    <property type="protein sequence ID" value="SHE33451.1"/>
    <property type="molecule type" value="Genomic_DNA"/>
</dbReference>
<dbReference type="AlphaFoldDB" id="A0A1M4SML9"/>
<dbReference type="CDD" id="cd20736">
    <property type="entry name" value="PoNe_Nuclease"/>
    <property type="match status" value="1"/>
</dbReference>
<evidence type="ECO:0000256" key="2">
    <source>
        <dbReference type="HAMAP-Rule" id="MF_00048"/>
    </source>
</evidence>
<keyword evidence="3" id="KW-0378">Hydrolase</keyword>
<evidence type="ECO:0000313" key="4">
    <source>
        <dbReference type="Proteomes" id="UP000184114"/>
    </source>
</evidence>
<comment type="similarity">
    <text evidence="1 2">Belongs to the UPF0102 family.</text>
</comment>
<dbReference type="GO" id="GO:0003676">
    <property type="term" value="F:nucleic acid binding"/>
    <property type="evidence" value="ECO:0007669"/>
    <property type="project" value="InterPro"/>
</dbReference>
<dbReference type="HAMAP" id="MF_00048">
    <property type="entry name" value="UPF0102"/>
    <property type="match status" value="1"/>
</dbReference>
<dbReference type="GO" id="GO:0004519">
    <property type="term" value="F:endonuclease activity"/>
    <property type="evidence" value="ECO:0007669"/>
    <property type="project" value="UniProtKB-KW"/>
</dbReference>
<gene>
    <name evidence="3" type="ORF">SAMN02745784_00400</name>
</gene>
<dbReference type="RefSeq" id="WP_072972479.1">
    <property type="nucleotide sequence ID" value="NZ_FQTY01000001.1"/>
</dbReference>
<dbReference type="Pfam" id="PF02021">
    <property type="entry name" value="UPF0102"/>
    <property type="match status" value="1"/>
</dbReference>
<keyword evidence="3" id="KW-0540">Nuclease</keyword>
<dbReference type="InterPro" id="IPR003509">
    <property type="entry name" value="UPF0102_YraN-like"/>
</dbReference>
<evidence type="ECO:0000313" key="3">
    <source>
        <dbReference type="EMBL" id="SHE33451.1"/>
    </source>
</evidence>
<evidence type="ECO:0000256" key="1">
    <source>
        <dbReference type="ARBA" id="ARBA00006738"/>
    </source>
</evidence>
<dbReference type="PANTHER" id="PTHR34039">
    <property type="entry name" value="UPF0102 PROTEIN YRAN"/>
    <property type="match status" value="1"/>
</dbReference>
<sequence length="117" mass="13787">MATNIQKGRKGEILAKEYLISKGYRILDLNYRNKIGEIDIIAIDKNILVFNEVKTRTSMNFGYAYEAVNRKKQQKIISCSKLYIMQKNLIDYQIRYDIIEVYLTPDIKINHIENSFC</sequence>
<dbReference type="InterPro" id="IPR011335">
    <property type="entry name" value="Restrct_endonuc-II-like"/>
</dbReference>
<keyword evidence="4" id="KW-1185">Reference proteome</keyword>
<reference evidence="4" key="1">
    <citation type="submission" date="2016-11" db="EMBL/GenBank/DDBJ databases">
        <authorList>
            <person name="Varghese N."/>
            <person name="Submissions S."/>
        </authorList>
    </citation>
    <scope>NUCLEOTIDE SEQUENCE [LARGE SCALE GENOMIC DNA]</scope>
    <source>
        <strain evidence="4">DSM 18095</strain>
    </source>
</reference>
<dbReference type="SUPFAM" id="SSF52980">
    <property type="entry name" value="Restriction endonuclease-like"/>
    <property type="match status" value="1"/>
</dbReference>
<dbReference type="PANTHER" id="PTHR34039:SF1">
    <property type="entry name" value="UPF0102 PROTEIN YRAN"/>
    <property type="match status" value="1"/>
</dbReference>
<protein>
    <recommendedName>
        <fullName evidence="2">UPF0102 protein SAMN02745784_00400</fullName>
    </recommendedName>
</protein>